<proteinExistence type="predicted"/>
<dbReference type="AlphaFoldDB" id="B5W926"/>
<sequence>MLTTTGYGILILGFGLVYVKSCQVEFLETTDAFSVL</sequence>
<organism evidence="1 2">
    <name type="scientific">Limnospira maxima CS-328</name>
    <dbReference type="NCBI Taxonomy" id="513049"/>
    <lineage>
        <taxon>Bacteria</taxon>
        <taxon>Bacillati</taxon>
        <taxon>Cyanobacteriota</taxon>
        <taxon>Cyanophyceae</taxon>
        <taxon>Oscillatoriophycideae</taxon>
        <taxon>Oscillatoriales</taxon>
        <taxon>Sirenicapillariaceae</taxon>
        <taxon>Limnospira</taxon>
    </lineage>
</organism>
<dbReference type="EMBL" id="ABYK01000075">
    <property type="protein sequence ID" value="EDZ91966.1"/>
    <property type="molecule type" value="Genomic_DNA"/>
</dbReference>
<protein>
    <submittedName>
        <fullName evidence="1">Uncharacterized protein</fullName>
    </submittedName>
</protein>
<evidence type="ECO:0000313" key="2">
    <source>
        <dbReference type="Proteomes" id="UP000004061"/>
    </source>
</evidence>
<comment type="caution">
    <text evidence="1">The sequence shown here is derived from an EMBL/GenBank/DDBJ whole genome shotgun (WGS) entry which is preliminary data.</text>
</comment>
<accession>B5W926</accession>
<dbReference type="Proteomes" id="UP000004061">
    <property type="component" value="Unassembled WGS sequence"/>
</dbReference>
<keyword evidence="2" id="KW-1185">Reference proteome</keyword>
<evidence type="ECO:0000313" key="1">
    <source>
        <dbReference type="EMBL" id="EDZ91966.1"/>
    </source>
</evidence>
<reference evidence="1 2" key="1">
    <citation type="journal article" date="2011" name="Appl. Environ. Microbiol.">
        <title>Contribution of a Sodium Ion Gradient to Energy Conservation during Fermentation in the Cyanobacterium Arthrospira (Spirulina) maxima CS-328.</title>
        <authorList>
            <person name="Carrieri D."/>
            <person name="Ananyev G."/>
            <person name="Lenz O."/>
            <person name="Bryant D.A."/>
            <person name="Dismukes G.C."/>
        </authorList>
    </citation>
    <scope>NUCLEOTIDE SEQUENCE [LARGE SCALE GENOMIC DNA]</scope>
    <source>
        <strain evidence="1 2">CS-328</strain>
    </source>
</reference>
<gene>
    <name evidence="1" type="ORF">AmaxDRAFT_5276</name>
</gene>
<name>B5W926_LIMMA</name>